<dbReference type="Pfam" id="PF06304">
    <property type="entry name" value="DUF1048"/>
    <property type="match status" value="1"/>
</dbReference>
<comment type="caution">
    <text evidence="1">The sequence shown here is derived from an EMBL/GenBank/DDBJ whole genome shotgun (WGS) entry which is preliminary data.</text>
</comment>
<organism evidence="1 2">
    <name type="scientific">Loigolactobacillus jiayinensis</name>
    <dbReference type="NCBI Taxonomy" id="2486016"/>
    <lineage>
        <taxon>Bacteria</taxon>
        <taxon>Bacillati</taxon>
        <taxon>Bacillota</taxon>
        <taxon>Bacilli</taxon>
        <taxon>Lactobacillales</taxon>
        <taxon>Lactobacillaceae</taxon>
        <taxon>Loigolactobacillus</taxon>
    </lineage>
</organism>
<dbReference type="EMBL" id="JBHSSL010000053">
    <property type="protein sequence ID" value="MFC6170794.1"/>
    <property type="molecule type" value="Genomic_DNA"/>
</dbReference>
<dbReference type="InterPro" id="IPR008316">
    <property type="entry name" value="UCP029876"/>
</dbReference>
<dbReference type="RefSeq" id="WP_125553775.1">
    <property type="nucleotide sequence ID" value="NZ_JBHSSL010000053.1"/>
</dbReference>
<gene>
    <name evidence="1" type="ORF">ACFQGP_09420</name>
</gene>
<dbReference type="Proteomes" id="UP001596289">
    <property type="component" value="Unassembled WGS sequence"/>
</dbReference>
<sequence>MKISWKKMREDKKWYRDYQAKEKELPETYQTAIKALDAYLMQFWGTDEFMNLLDDMLAIFQENASENVPINALVGDDPVAFADELLAQYQQATWMRKQQDKLRNAFKALKS</sequence>
<reference evidence="2" key="1">
    <citation type="journal article" date="2019" name="Int. J. Syst. Evol. Microbiol.">
        <title>The Global Catalogue of Microorganisms (GCM) 10K type strain sequencing project: providing services to taxonomists for standard genome sequencing and annotation.</title>
        <authorList>
            <consortium name="The Broad Institute Genomics Platform"/>
            <consortium name="The Broad Institute Genome Sequencing Center for Infectious Disease"/>
            <person name="Wu L."/>
            <person name="Ma J."/>
        </authorList>
    </citation>
    <scope>NUCLEOTIDE SEQUENCE [LARGE SCALE GENOMIC DNA]</scope>
    <source>
        <strain evidence="2">CCM 8904</strain>
    </source>
</reference>
<dbReference type="Gene3D" id="1.10.1900.10">
    <property type="entry name" value="c-terminal domain of poly(a) binding protein"/>
    <property type="match status" value="1"/>
</dbReference>
<dbReference type="SUPFAM" id="SSF158560">
    <property type="entry name" value="BH3980-like"/>
    <property type="match status" value="1"/>
</dbReference>
<protein>
    <submittedName>
        <fullName evidence="1">DUF1048 domain-containing protein</fullName>
    </submittedName>
</protein>
<evidence type="ECO:0000313" key="1">
    <source>
        <dbReference type="EMBL" id="MFC6170794.1"/>
    </source>
</evidence>
<name>A0ABW1RGN4_9LACO</name>
<keyword evidence="2" id="KW-1185">Reference proteome</keyword>
<proteinExistence type="predicted"/>
<accession>A0ABW1RGN4</accession>
<evidence type="ECO:0000313" key="2">
    <source>
        <dbReference type="Proteomes" id="UP001596289"/>
    </source>
</evidence>